<sequence length="185" mass="21196">MSNQIIDELEGKLQKSLGALKKDLSKVRTGVASMSLIEDIKVMYYNQPTSLNQVATIAVPDSRTITIQPWDSTVVSEIEKAIQKSDLGVNPMSDGKTIRLSFPKLTEERRKELTKLGSKMLEGTRVAMRNVRREINEKLKKMEKDKLLSKDDAFKQQEDVQKLTDRYIEMAEKTYSEKEKEILEI</sequence>
<keyword evidence="4 6" id="KW-0648">Protein biosynthesis</keyword>
<comment type="function">
    <text evidence="5 6">Responsible for the release of ribosomes from messenger RNA at the termination of protein biosynthesis. May increase the efficiency of translation by recycling ribosomes from one round of translation to another.</text>
</comment>
<dbReference type="AlphaFoldDB" id="A0A351U2N3"/>
<dbReference type="HAMAP" id="MF_00040">
    <property type="entry name" value="RRF"/>
    <property type="match status" value="1"/>
</dbReference>
<evidence type="ECO:0000256" key="6">
    <source>
        <dbReference type="HAMAP-Rule" id="MF_00040"/>
    </source>
</evidence>
<evidence type="ECO:0000256" key="3">
    <source>
        <dbReference type="ARBA" id="ARBA00022490"/>
    </source>
</evidence>
<dbReference type="Gene3D" id="3.30.1360.40">
    <property type="match status" value="1"/>
</dbReference>
<dbReference type="GO" id="GO:0006415">
    <property type="term" value="P:translational termination"/>
    <property type="evidence" value="ECO:0007669"/>
    <property type="project" value="UniProtKB-UniRule"/>
</dbReference>
<dbReference type="NCBIfam" id="TIGR00496">
    <property type="entry name" value="frr"/>
    <property type="match status" value="1"/>
</dbReference>
<keyword evidence="3 6" id="KW-0963">Cytoplasm</keyword>
<comment type="caution">
    <text evidence="8">The sequence shown here is derived from an EMBL/GenBank/DDBJ whole genome shotgun (WGS) entry which is preliminary data.</text>
</comment>
<dbReference type="InterPro" id="IPR036191">
    <property type="entry name" value="RRF_sf"/>
</dbReference>
<comment type="similarity">
    <text evidence="2 6">Belongs to the RRF family.</text>
</comment>
<dbReference type="FunFam" id="3.30.1360.40:FF:000001">
    <property type="entry name" value="Ribosome-recycling factor"/>
    <property type="match status" value="1"/>
</dbReference>
<dbReference type="GO" id="GO:0005737">
    <property type="term" value="C:cytoplasm"/>
    <property type="evidence" value="ECO:0007669"/>
    <property type="project" value="UniProtKB-SubCell"/>
</dbReference>
<dbReference type="Pfam" id="PF01765">
    <property type="entry name" value="RRF"/>
    <property type="match status" value="1"/>
</dbReference>
<evidence type="ECO:0000313" key="9">
    <source>
        <dbReference type="Proteomes" id="UP000777265"/>
    </source>
</evidence>
<dbReference type="EMBL" id="JAAYEE010000270">
    <property type="protein sequence ID" value="NLW36595.1"/>
    <property type="molecule type" value="Genomic_DNA"/>
</dbReference>
<comment type="subcellular location">
    <subcellularLocation>
        <location evidence="1 6">Cytoplasm</location>
    </subcellularLocation>
</comment>
<evidence type="ECO:0000313" key="8">
    <source>
        <dbReference type="EMBL" id="NLW36595.1"/>
    </source>
</evidence>
<dbReference type="CDD" id="cd00520">
    <property type="entry name" value="RRF"/>
    <property type="match status" value="1"/>
</dbReference>
<feature type="domain" description="Ribosome recycling factor" evidence="7">
    <location>
        <begin position="20"/>
        <end position="183"/>
    </location>
</feature>
<dbReference type="SUPFAM" id="SSF55194">
    <property type="entry name" value="Ribosome recycling factor, RRF"/>
    <property type="match status" value="1"/>
</dbReference>
<dbReference type="GO" id="GO:0043023">
    <property type="term" value="F:ribosomal large subunit binding"/>
    <property type="evidence" value="ECO:0007669"/>
    <property type="project" value="TreeGrafter"/>
</dbReference>
<dbReference type="InterPro" id="IPR002661">
    <property type="entry name" value="Ribosome_recyc_fac"/>
</dbReference>
<name>A0A351U2N3_9BACT</name>
<reference evidence="8" key="1">
    <citation type="journal article" date="2020" name="Biotechnol. Biofuels">
        <title>New insights from the biogas microbiome by comprehensive genome-resolved metagenomics of nearly 1600 species originating from multiple anaerobic digesters.</title>
        <authorList>
            <person name="Campanaro S."/>
            <person name="Treu L."/>
            <person name="Rodriguez-R L.M."/>
            <person name="Kovalovszki A."/>
            <person name="Ziels R.M."/>
            <person name="Maus I."/>
            <person name="Zhu X."/>
            <person name="Kougias P.G."/>
            <person name="Basile A."/>
            <person name="Luo G."/>
            <person name="Schluter A."/>
            <person name="Konstantinidis K.T."/>
            <person name="Angelidaki I."/>
        </authorList>
    </citation>
    <scope>NUCLEOTIDE SEQUENCE</scope>
    <source>
        <strain evidence="8">AS06rmzACSIP_7</strain>
    </source>
</reference>
<dbReference type="InterPro" id="IPR023584">
    <property type="entry name" value="Ribosome_recyc_fac_dom"/>
</dbReference>
<dbReference type="Gene3D" id="1.10.132.20">
    <property type="entry name" value="Ribosome-recycling factor"/>
    <property type="match status" value="1"/>
</dbReference>
<dbReference type="Proteomes" id="UP000777265">
    <property type="component" value="Unassembled WGS sequence"/>
</dbReference>
<dbReference type="PANTHER" id="PTHR20982:SF3">
    <property type="entry name" value="MITOCHONDRIAL RIBOSOME RECYCLING FACTOR PSEUDO 1"/>
    <property type="match status" value="1"/>
</dbReference>
<evidence type="ECO:0000256" key="4">
    <source>
        <dbReference type="ARBA" id="ARBA00022917"/>
    </source>
</evidence>
<protein>
    <recommendedName>
        <fullName evidence="6">Ribosome-recycling factor</fullName>
        <shortName evidence="6">RRF</shortName>
    </recommendedName>
    <alternativeName>
        <fullName evidence="6">Ribosome-releasing factor</fullName>
    </alternativeName>
</protein>
<dbReference type="STRING" id="909663.GCA_000512235_03548"/>
<evidence type="ECO:0000256" key="5">
    <source>
        <dbReference type="ARBA" id="ARBA00025050"/>
    </source>
</evidence>
<dbReference type="PANTHER" id="PTHR20982">
    <property type="entry name" value="RIBOSOME RECYCLING FACTOR"/>
    <property type="match status" value="1"/>
</dbReference>
<evidence type="ECO:0000256" key="2">
    <source>
        <dbReference type="ARBA" id="ARBA00005912"/>
    </source>
</evidence>
<evidence type="ECO:0000259" key="7">
    <source>
        <dbReference type="Pfam" id="PF01765"/>
    </source>
</evidence>
<evidence type="ECO:0000256" key="1">
    <source>
        <dbReference type="ARBA" id="ARBA00004496"/>
    </source>
</evidence>
<organism evidence="8 9">
    <name type="scientific">Syntrophorhabdus aromaticivorans</name>
    <dbReference type="NCBI Taxonomy" id="328301"/>
    <lineage>
        <taxon>Bacteria</taxon>
        <taxon>Pseudomonadati</taxon>
        <taxon>Thermodesulfobacteriota</taxon>
        <taxon>Syntrophorhabdia</taxon>
        <taxon>Syntrophorhabdales</taxon>
        <taxon>Syntrophorhabdaceae</taxon>
        <taxon>Syntrophorhabdus</taxon>
    </lineage>
</organism>
<proteinExistence type="inferred from homology"/>
<gene>
    <name evidence="6 8" type="primary">frr</name>
    <name evidence="8" type="ORF">GXY80_14125</name>
</gene>
<reference evidence="8" key="2">
    <citation type="submission" date="2020-01" db="EMBL/GenBank/DDBJ databases">
        <authorList>
            <person name="Campanaro S."/>
        </authorList>
    </citation>
    <scope>NUCLEOTIDE SEQUENCE</scope>
    <source>
        <strain evidence="8">AS06rmzACSIP_7</strain>
    </source>
</reference>
<accession>A0A351U2N3</accession>
<dbReference type="FunFam" id="1.10.132.20:FF:000001">
    <property type="entry name" value="Ribosome-recycling factor"/>
    <property type="match status" value="1"/>
</dbReference>